<feature type="compositionally biased region" description="Gly residues" evidence="2">
    <location>
        <begin position="146"/>
        <end position="157"/>
    </location>
</feature>
<reference evidence="3" key="1">
    <citation type="submission" date="2020-11" db="EMBL/GenBank/DDBJ databases">
        <authorList>
            <consortium name="DOE Joint Genome Institute"/>
            <person name="Ahrendt S."/>
            <person name="Riley R."/>
            <person name="Andreopoulos W."/>
            <person name="Labutti K."/>
            <person name="Pangilinan J."/>
            <person name="Ruiz-Duenas F.J."/>
            <person name="Barrasa J.M."/>
            <person name="Sanchez-Garcia M."/>
            <person name="Camarero S."/>
            <person name="Miyauchi S."/>
            <person name="Serrano A."/>
            <person name="Linde D."/>
            <person name="Babiker R."/>
            <person name="Drula E."/>
            <person name="Ayuso-Fernandez I."/>
            <person name="Pacheco R."/>
            <person name="Padilla G."/>
            <person name="Ferreira P."/>
            <person name="Barriuso J."/>
            <person name="Kellner H."/>
            <person name="Castanera R."/>
            <person name="Alfaro M."/>
            <person name="Ramirez L."/>
            <person name="Pisabarro A.G."/>
            <person name="Kuo A."/>
            <person name="Tritt A."/>
            <person name="Lipzen A."/>
            <person name="He G."/>
            <person name="Yan M."/>
            <person name="Ng V."/>
            <person name="Cullen D."/>
            <person name="Martin F."/>
            <person name="Rosso M.-N."/>
            <person name="Henrissat B."/>
            <person name="Hibbett D."/>
            <person name="Martinez A.T."/>
            <person name="Grigoriev I.V."/>
        </authorList>
    </citation>
    <scope>NUCLEOTIDE SEQUENCE</scope>
    <source>
        <strain evidence="3">ATCC 90797</strain>
    </source>
</reference>
<comment type="caution">
    <text evidence="3">The sequence shown here is derived from an EMBL/GenBank/DDBJ whole genome shotgun (WGS) entry which is preliminary data.</text>
</comment>
<accession>A0A9P6A1L0</accession>
<keyword evidence="4" id="KW-1185">Reference proteome</keyword>
<organism evidence="3 4">
    <name type="scientific">Pleurotus eryngii</name>
    <name type="common">Boletus of the steppes</name>
    <dbReference type="NCBI Taxonomy" id="5323"/>
    <lineage>
        <taxon>Eukaryota</taxon>
        <taxon>Fungi</taxon>
        <taxon>Dikarya</taxon>
        <taxon>Basidiomycota</taxon>
        <taxon>Agaricomycotina</taxon>
        <taxon>Agaricomycetes</taxon>
        <taxon>Agaricomycetidae</taxon>
        <taxon>Agaricales</taxon>
        <taxon>Pleurotineae</taxon>
        <taxon>Pleurotaceae</taxon>
        <taxon>Pleurotus</taxon>
    </lineage>
</organism>
<evidence type="ECO:0000256" key="2">
    <source>
        <dbReference type="SAM" id="MobiDB-lite"/>
    </source>
</evidence>
<dbReference type="OrthoDB" id="10322709at2759"/>
<protein>
    <submittedName>
        <fullName evidence="3">Uncharacterized protein</fullName>
    </submittedName>
</protein>
<keyword evidence="1" id="KW-0175">Coiled coil</keyword>
<dbReference type="AlphaFoldDB" id="A0A9P6A1L0"/>
<feature type="coiled-coil region" evidence="1">
    <location>
        <begin position="204"/>
        <end position="231"/>
    </location>
</feature>
<feature type="region of interest" description="Disordered" evidence="2">
    <location>
        <begin position="126"/>
        <end position="202"/>
    </location>
</feature>
<proteinExistence type="predicted"/>
<gene>
    <name evidence="3" type="ORF">BDN71DRAFT_1428865</name>
</gene>
<name>A0A9P6A1L0_PLEER</name>
<sequence>MAHTIPSSIFSPSTGDEGCQLVRTTAVATGGNPMYTSTPAHADMSTEHRRKFPDTLSEILNVVIHTKASLKTGGLDAALATMQEKLGSAEISAQVEKLTSSESDGDRNEIASKLAAMLMEGDANLTEERKGDGMGGEEGGVRGEKGGVGGEKGGMGRGEGDEEHKEDKDKLESRYYEAQTEWQERHAADKAEREKQERHHQTEVRKWENLYDGEVRRRETLEEELKTLKERLRPR</sequence>
<evidence type="ECO:0000313" key="4">
    <source>
        <dbReference type="Proteomes" id="UP000807025"/>
    </source>
</evidence>
<feature type="compositionally biased region" description="Basic and acidic residues" evidence="2">
    <location>
        <begin position="182"/>
        <end position="202"/>
    </location>
</feature>
<feature type="compositionally biased region" description="Basic and acidic residues" evidence="2">
    <location>
        <begin position="158"/>
        <end position="175"/>
    </location>
</feature>
<evidence type="ECO:0000256" key="1">
    <source>
        <dbReference type="SAM" id="Coils"/>
    </source>
</evidence>
<evidence type="ECO:0000313" key="3">
    <source>
        <dbReference type="EMBL" id="KAF9498228.1"/>
    </source>
</evidence>
<dbReference type="EMBL" id="MU154538">
    <property type="protein sequence ID" value="KAF9498228.1"/>
    <property type="molecule type" value="Genomic_DNA"/>
</dbReference>
<dbReference type="Proteomes" id="UP000807025">
    <property type="component" value="Unassembled WGS sequence"/>
</dbReference>